<organism evidence="1 2">
    <name type="scientific">Plastoroseomonas arctica</name>
    <dbReference type="NCBI Taxonomy" id="1509237"/>
    <lineage>
        <taxon>Bacteria</taxon>
        <taxon>Pseudomonadati</taxon>
        <taxon>Pseudomonadota</taxon>
        <taxon>Alphaproteobacteria</taxon>
        <taxon>Acetobacterales</taxon>
        <taxon>Acetobacteraceae</taxon>
        <taxon>Plastoroseomonas</taxon>
    </lineage>
</organism>
<name>A0AAF1K4V3_9PROT</name>
<dbReference type="RefSeq" id="WP_211874505.1">
    <property type="nucleotide sequence ID" value="NZ_JAAEDH010000011.1"/>
</dbReference>
<evidence type="ECO:0000313" key="1">
    <source>
        <dbReference type="EMBL" id="MBR0655670.1"/>
    </source>
</evidence>
<keyword evidence="2" id="KW-1185">Reference proteome</keyword>
<reference evidence="1" key="1">
    <citation type="submission" date="2020-01" db="EMBL/GenBank/DDBJ databases">
        <authorList>
            <person name="Rat A."/>
        </authorList>
    </citation>
    <scope>NUCLEOTIDE SEQUENCE</scope>
    <source>
        <strain evidence="1">LMG 28251</strain>
    </source>
</reference>
<comment type="caution">
    <text evidence="1">The sequence shown here is derived from an EMBL/GenBank/DDBJ whole genome shotgun (WGS) entry which is preliminary data.</text>
</comment>
<dbReference type="EMBL" id="JAAEDH010000011">
    <property type="protein sequence ID" value="MBR0655670.1"/>
    <property type="molecule type" value="Genomic_DNA"/>
</dbReference>
<gene>
    <name evidence="1" type="ORF">GXW79_11325</name>
</gene>
<evidence type="ECO:0000313" key="2">
    <source>
        <dbReference type="Proteomes" id="UP001196068"/>
    </source>
</evidence>
<accession>A0AAF1K4V3</accession>
<dbReference type="Proteomes" id="UP001196068">
    <property type="component" value="Unassembled WGS sequence"/>
</dbReference>
<sequence>MRQPPAVTIYSAAQARAAIDAAGPRGVLLLSAPAAAGFLGPAWFAAMVVGHEPAALDCGADPGHALAALRFGIKRIILAEPSDGLLSCAAEVGADILPERPPSLDLFDWNLGKPQARAALRVWLAG</sequence>
<proteinExistence type="predicted"/>
<reference evidence="1" key="2">
    <citation type="journal article" date="2021" name="Syst. Appl. Microbiol.">
        <title>Roseomonas hellenica sp. nov., isolated from roots of wild-growing Alkanna tinctoria.</title>
        <authorList>
            <person name="Rat A."/>
            <person name="Naranjo H.D."/>
            <person name="Lebbe L."/>
            <person name="Cnockaert M."/>
            <person name="Krigas N."/>
            <person name="Grigoriadou K."/>
            <person name="Maloupa E."/>
            <person name="Willems A."/>
        </authorList>
    </citation>
    <scope>NUCLEOTIDE SEQUENCE</scope>
    <source>
        <strain evidence="1">LMG 28251</strain>
    </source>
</reference>
<dbReference type="AlphaFoldDB" id="A0AAF1K4V3"/>
<protein>
    <submittedName>
        <fullName evidence="1">Uncharacterized protein</fullName>
    </submittedName>
</protein>